<comment type="subcellular location">
    <subcellularLocation>
        <location evidence="1">Nucleus</location>
    </subcellularLocation>
</comment>
<feature type="region of interest" description="Disordered" evidence="6">
    <location>
        <begin position="1"/>
        <end position="132"/>
    </location>
</feature>
<evidence type="ECO:0000256" key="5">
    <source>
        <dbReference type="ARBA" id="ARBA00023242"/>
    </source>
</evidence>
<reference evidence="8 9" key="1">
    <citation type="journal article" date="2018" name="Sci. Rep.">
        <title>Raphidocelis subcapitata (=Pseudokirchneriella subcapitata) provides an insight into genome evolution and environmental adaptations in the Sphaeropleales.</title>
        <authorList>
            <person name="Suzuki S."/>
            <person name="Yamaguchi H."/>
            <person name="Nakajima N."/>
            <person name="Kawachi M."/>
        </authorList>
    </citation>
    <scope>NUCLEOTIDE SEQUENCE [LARGE SCALE GENOMIC DNA]</scope>
    <source>
        <strain evidence="8 9">NIES-35</strain>
    </source>
</reference>
<dbReference type="AlphaFoldDB" id="A0A2V0NT73"/>
<evidence type="ECO:0000313" key="9">
    <source>
        <dbReference type="Proteomes" id="UP000247498"/>
    </source>
</evidence>
<dbReference type="OrthoDB" id="550883at2759"/>
<dbReference type="CDD" id="cd00018">
    <property type="entry name" value="AP2"/>
    <property type="match status" value="1"/>
</dbReference>
<feature type="domain" description="AP2/ERF" evidence="7">
    <location>
        <begin position="177"/>
        <end position="234"/>
    </location>
</feature>
<evidence type="ECO:0000256" key="1">
    <source>
        <dbReference type="ARBA" id="ARBA00004123"/>
    </source>
</evidence>
<dbReference type="Proteomes" id="UP000247498">
    <property type="component" value="Unassembled WGS sequence"/>
</dbReference>
<evidence type="ECO:0000256" key="3">
    <source>
        <dbReference type="ARBA" id="ARBA00023125"/>
    </source>
</evidence>
<keyword evidence="5" id="KW-0539">Nucleus</keyword>
<dbReference type="PANTHER" id="PTHR31677">
    <property type="entry name" value="AP2 DOMAIN CLASS TRANSCRIPTION FACTOR"/>
    <property type="match status" value="1"/>
</dbReference>
<dbReference type="FunFam" id="3.30.730.10:FF:000001">
    <property type="entry name" value="Ethylene-responsive transcription factor 2"/>
    <property type="match status" value="1"/>
</dbReference>
<dbReference type="InterPro" id="IPR036955">
    <property type="entry name" value="AP2/ERF_dom_sf"/>
</dbReference>
<organism evidence="8 9">
    <name type="scientific">Raphidocelis subcapitata</name>
    <dbReference type="NCBI Taxonomy" id="307507"/>
    <lineage>
        <taxon>Eukaryota</taxon>
        <taxon>Viridiplantae</taxon>
        <taxon>Chlorophyta</taxon>
        <taxon>core chlorophytes</taxon>
        <taxon>Chlorophyceae</taxon>
        <taxon>CS clade</taxon>
        <taxon>Sphaeropleales</taxon>
        <taxon>Selenastraceae</taxon>
        <taxon>Raphidocelis</taxon>
    </lineage>
</organism>
<dbReference type="SUPFAM" id="SSF54171">
    <property type="entry name" value="DNA-binding domain"/>
    <property type="match status" value="1"/>
</dbReference>
<evidence type="ECO:0000256" key="2">
    <source>
        <dbReference type="ARBA" id="ARBA00023015"/>
    </source>
</evidence>
<evidence type="ECO:0000259" key="7">
    <source>
        <dbReference type="PROSITE" id="PS51032"/>
    </source>
</evidence>
<dbReference type="GO" id="GO:0003700">
    <property type="term" value="F:DNA-binding transcription factor activity"/>
    <property type="evidence" value="ECO:0007669"/>
    <property type="project" value="InterPro"/>
</dbReference>
<proteinExistence type="predicted"/>
<keyword evidence="2" id="KW-0805">Transcription regulation</keyword>
<accession>A0A2V0NT73</accession>
<gene>
    <name evidence="8" type="ORF">Rsub_01644</name>
</gene>
<dbReference type="Pfam" id="PF00847">
    <property type="entry name" value="AP2"/>
    <property type="match status" value="1"/>
</dbReference>
<dbReference type="STRING" id="307507.A0A2V0NT73"/>
<dbReference type="Gene3D" id="3.30.730.10">
    <property type="entry name" value="AP2/ERF domain"/>
    <property type="match status" value="1"/>
</dbReference>
<dbReference type="PRINTS" id="PR00367">
    <property type="entry name" value="ETHRSPELEMNT"/>
</dbReference>
<dbReference type="EMBL" id="BDRX01000006">
    <property type="protein sequence ID" value="GBF88743.1"/>
    <property type="molecule type" value="Genomic_DNA"/>
</dbReference>
<keyword evidence="9" id="KW-1185">Reference proteome</keyword>
<dbReference type="InterPro" id="IPR001471">
    <property type="entry name" value="AP2/ERF_dom"/>
</dbReference>
<dbReference type="GO" id="GO:0005634">
    <property type="term" value="C:nucleus"/>
    <property type="evidence" value="ECO:0007669"/>
    <property type="project" value="UniProtKB-SubCell"/>
</dbReference>
<name>A0A2V0NT73_9CHLO</name>
<dbReference type="InParanoid" id="A0A2V0NT73"/>
<evidence type="ECO:0000256" key="4">
    <source>
        <dbReference type="ARBA" id="ARBA00023163"/>
    </source>
</evidence>
<feature type="compositionally biased region" description="Low complexity" evidence="6">
    <location>
        <begin position="96"/>
        <end position="126"/>
    </location>
</feature>
<dbReference type="SMART" id="SM00380">
    <property type="entry name" value="AP2"/>
    <property type="match status" value="1"/>
</dbReference>
<evidence type="ECO:0000256" key="6">
    <source>
        <dbReference type="SAM" id="MobiDB-lite"/>
    </source>
</evidence>
<feature type="compositionally biased region" description="Low complexity" evidence="6">
    <location>
        <begin position="29"/>
        <end position="65"/>
    </location>
</feature>
<protein>
    <submittedName>
        <fullName evidence="8">Ethylene-responsive transcription factor-like</fullName>
    </submittedName>
</protein>
<keyword evidence="4" id="KW-0804">Transcription</keyword>
<comment type="caution">
    <text evidence="8">The sequence shown here is derived from an EMBL/GenBank/DDBJ whole genome shotgun (WGS) entry which is preliminary data.</text>
</comment>
<feature type="region of interest" description="Disordered" evidence="6">
    <location>
        <begin position="372"/>
        <end position="394"/>
    </location>
</feature>
<dbReference type="GO" id="GO:0003677">
    <property type="term" value="F:DNA binding"/>
    <property type="evidence" value="ECO:0007669"/>
    <property type="project" value="UniProtKB-KW"/>
</dbReference>
<dbReference type="InterPro" id="IPR016177">
    <property type="entry name" value="DNA-bd_dom_sf"/>
</dbReference>
<feature type="compositionally biased region" description="Low complexity" evidence="6">
    <location>
        <begin position="458"/>
        <end position="469"/>
    </location>
</feature>
<dbReference type="PROSITE" id="PS51032">
    <property type="entry name" value="AP2_ERF"/>
    <property type="match status" value="1"/>
</dbReference>
<dbReference type="PANTHER" id="PTHR31677:SF196">
    <property type="entry name" value="ETHYLENE-RESPONSIVE TRANSCRIPTION FACTOR ERF109"/>
    <property type="match status" value="1"/>
</dbReference>
<sequence>MKTKQLAAPRDGPPKPADPGQVAVGGGASPTASGASSDTVAAPAPALVRPARATKSSALARVAAQRADRRRAPGSEQLHGEAAPGSAFQQPPVRPQQPLQALEPQPDSPAASALQQQLAAQQQQLRQLREQQHAAARLAAAAAVAAALPAPPPPPPPRQAPVVAAAAAVAGKQFNNQYRGVRQRPWGKWAAEIRDPSKGQRMWLGTFDSAEEAARAYDAAARSIRGPHAICNFPETDGEKRNAITLGRAAGAADAAGGGGGARHRAARFPPDASGAWSDDEPLAPRAPRPGGLSCTRAATAVASSTGCGDAPPDAAPAQAPMPAAAPAAPVAVPRLAVARRSAAPAAAAAAAAGQQPLRRSPPRDIPLAAGAAAERRALARSPPSPRFGHSPLLGAAAGGAGGFSLGASPPARDNVLIGGSPSLLGGGLAGSWGALPFGAPPSLGAAAAGAAAAAPSAAASPVSPPQSAGDDDSDDTDFGAGAGCMGMFDAFDCRAPPAPPAPAPAGGDALMMELDGLGCGPAGGCGGGPAALLGCGGGGDADFWGDIGV</sequence>
<feature type="region of interest" description="Disordered" evidence="6">
    <location>
        <begin position="254"/>
        <end position="298"/>
    </location>
</feature>
<keyword evidence="3" id="KW-0238">DNA-binding</keyword>
<feature type="region of interest" description="Disordered" evidence="6">
    <location>
        <begin position="458"/>
        <end position="480"/>
    </location>
</feature>
<evidence type="ECO:0000313" key="8">
    <source>
        <dbReference type="EMBL" id="GBF88743.1"/>
    </source>
</evidence>